<sequence>MSSVMMDSVSAVSSSGSDTSSTGSMTVKLLRPNRDGITFQIPNRPQLPVLATLETKLPVATVPGDEMPEEKIIGNIRRKHSVQVDPQTGAISAVRMTEMGVGFTFTGVLAASGEGILAPDVLEFIPNPSENHQASCRSRTAMDPTARGKCFCDIDGEFAPREVLDALTHAYRSHRP</sequence>
<protein>
    <submittedName>
        <fullName evidence="2">Uncharacterized protein</fullName>
    </submittedName>
</protein>
<keyword evidence="3" id="KW-1185">Reference proteome</keyword>
<reference evidence="2 3" key="1">
    <citation type="journal article" date="2018" name="Nat. Ecol. Evol.">
        <title>Pezizomycetes genomes reveal the molecular basis of ectomycorrhizal truffle lifestyle.</title>
        <authorList>
            <person name="Murat C."/>
            <person name="Payen T."/>
            <person name="Noel B."/>
            <person name="Kuo A."/>
            <person name="Morin E."/>
            <person name="Chen J."/>
            <person name="Kohler A."/>
            <person name="Krizsan K."/>
            <person name="Balestrini R."/>
            <person name="Da Silva C."/>
            <person name="Montanini B."/>
            <person name="Hainaut M."/>
            <person name="Levati E."/>
            <person name="Barry K.W."/>
            <person name="Belfiori B."/>
            <person name="Cichocki N."/>
            <person name="Clum A."/>
            <person name="Dockter R.B."/>
            <person name="Fauchery L."/>
            <person name="Guy J."/>
            <person name="Iotti M."/>
            <person name="Le Tacon F."/>
            <person name="Lindquist E.A."/>
            <person name="Lipzen A."/>
            <person name="Malagnac F."/>
            <person name="Mello A."/>
            <person name="Molinier V."/>
            <person name="Miyauchi S."/>
            <person name="Poulain J."/>
            <person name="Riccioni C."/>
            <person name="Rubini A."/>
            <person name="Sitrit Y."/>
            <person name="Splivallo R."/>
            <person name="Traeger S."/>
            <person name="Wang M."/>
            <person name="Zifcakova L."/>
            <person name="Wipf D."/>
            <person name="Zambonelli A."/>
            <person name="Paolocci F."/>
            <person name="Nowrousian M."/>
            <person name="Ottonello S."/>
            <person name="Baldrian P."/>
            <person name="Spatafora J.W."/>
            <person name="Henrissat B."/>
            <person name="Nagy L.G."/>
            <person name="Aury J.M."/>
            <person name="Wincker P."/>
            <person name="Grigoriev I.V."/>
            <person name="Bonfante P."/>
            <person name="Martin F.M."/>
        </authorList>
    </citation>
    <scope>NUCLEOTIDE SEQUENCE [LARGE SCALE GENOMIC DNA]</scope>
    <source>
        <strain evidence="2 3">RN42</strain>
    </source>
</reference>
<dbReference type="STRING" id="1160509.A0A3N4HSF2"/>
<dbReference type="Proteomes" id="UP000275078">
    <property type="component" value="Unassembled WGS sequence"/>
</dbReference>
<name>A0A3N4HSF2_ASCIM</name>
<proteinExistence type="predicted"/>
<dbReference type="AlphaFoldDB" id="A0A3N4HSF2"/>
<gene>
    <name evidence="2" type="ORF">BJ508DRAFT_332554</name>
</gene>
<evidence type="ECO:0000256" key="1">
    <source>
        <dbReference type="SAM" id="MobiDB-lite"/>
    </source>
</evidence>
<feature type="region of interest" description="Disordered" evidence="1">
    <location>
        <begin position="1"/>
        <end position="26"/>
    </location>
</feature>
<dbReference type="EMBL" id="ML119775">
    <property type="protein sequence ID" value="RPA74971.1"/>
    <property type="molecule type" value="Genomic_DNA"/>
</dbReference>
<accession>A0A3N4HSF2</accession>
<evidence type="ECO:0000313" key="3">
    <source>
        <dbReference type="Proteomes" id="UP000275078"/>
    </source>
</evidence>
<organism evidence="2 3">
    <name type="scientific">Ascobolus immersus RN42</name>
    <dbReference type="NCBI Taxonomy" id="1160509"/>
    <lineage>
        <taxon>Eukaryota</taxon>
        <taxon>Fungi</taxon>
        <taxon>Dikarya</taxon>
        <taxon>Ascomycota</taxon>
        <taxon>Pezizomycotina</taxon>
        <taxon>Pezizomycetes</taxon>
        <taxon>Pezizales</taxon>
        <taxon>Ascobolaceae</taxon>
        <taxon>Ascobolus</taxon>
    </lineage>
</organism>
<evidence type="ECO:0000313" key="2">
    <source>
        <dbReference type="EMBL" id="RPA74971.1"/>
    </source>
</evidence>